<dbReference type="HAMAP" id="MF_00165">
    <property type="entry name" value="Thymidylate_kinase"/>
    <property type="match status" value="1"/>
</dbReference>
<dbReference type="CDD" id="cd01672">
    <property type="entry name" value="TMPK"/>
    <property type="match status" value="1"/>
</dbReference>
<comment type="catalytic activity">
    <reaction evidence="9 11">
        <text>dTMP + ATP = dTDP + ADP</text>
        <dbReference type="Rhea" id="RHEA:13517"/>
        <dbReference type="ChEBI" id="CHEBI:30616"/>
        <dbReference type="ChEBI" id="CHEBI:58369"/>
        <dbReference type="ChEBI" id="CHEBI:63528"/>
        <dbReference type="ChEBI" id="CHEBI:456216"/>
        <dbReference type="EC" id="2.7.4.9"/>
    </reaction>
</comment>
<evidence type="ECO:0000256" key="4">
    <source>
        <dbReference type="ARBA" id="ARBA00022679"/>
    </source>
</evidence>
<dbReference type="GO" id="GO:0006235">
    <property type="term" value="P:dTTP biosynthetic process"/>
    <property type="evidence" value="ECO:0007669"/>
    <property type="project" value="UniProtKB-UniRule"/>
</dbReference>
<evidence type="ECO:0000259" key="13">
    <source>
        <dbReference type="Pfam" id="PF02223"/>
    </source>
</evidence>
<proteinExistence type="inferred from homology"/>
<dbReference type="NCBIfam" id="TIGR00041">
    <property type="entry name" value="DTMP_kinase"/>
    <property type="match status" value="1"/>
</dbReference>
<evidence type="ECO:0000256" key="9">
    <source>
        <dbReference type="ARBA" id="ARBA00048743"/>
    </source>
</evidence>
<keyword evidence="15" id="KW-1185">Reference proteome</keyword>
<dbReference type="Gene3D" id="3.40.50.300">
    <property type="entry name" value="P-loop containing nucleotide triphosphate hydrolases"/>
    <property type="match status" value="1"/>
</dbReference>
<comment type="caution">
    <text evidence="14">The sequence shown here is derived from an EMBL/GenBank/DDBJ whole genome shotgun (WGS) entry which is preliminary data.</text>
</comment>
<evidence type="ECO:0000313" key="15">
    <source>
        <dbReference type="Proteomes" id="UP000265419"/>
    </source>
</evidence>
<keyword evidence="4 11" id="KW-0808">Transferase</keyword>
<organism evidence="14 15">
    <name type="scientific">Galactobacter valiniphilus</name>
    <dbReference type="NCBI Taxonomy" id="2676122"/>
    <lineage>
        <taxon>Bacteria</taxon>
        <taxon>Bacillati</taxon>
        <taxon>Actinomycetota</taxon>
        <taxon>Actinomycetes</taxon>
        <taxon>Micrococcales</taxon>
        <taxon>Micrococcaceae</taxon>
        <taxon>Galactobacter</taxon>
    </lineage>
</organism>
<feature type="region of interest" description="Disordered" evidence="12">
    <location>
        <begin position="1"/>
        <end position="31"/>
    </location>
</feature>
<keyword evidence="6 11" id="KW-0547">Nucleotide-binding</keyword>
<dbReference type="GO" id="GO:0006233">
    <property type="term" value="P:dTDP biosynthetic process"/>
    <property type="evidence" value="ECO:0007669"/>
    <property type="project" value="InterPro"/>
</dbReference>
<dbReference type="PANTHER" id="PTHR10344">
    <property type="entry name" value="THYMIDYLATE KINASE"/>
    <property type="match status" value="1"/>
</dbReference>
<dbReference type="GO" id="GO:0004798">
    <property type="term" value="F:dTMP kinase activity"/>
    <property type="evidence" value="ECO:0007669"/>
    <property type="project" value="UniProtKB-UniRule"/>
</dbReference>
<dbReference type="EC" id="2.7.4.9" evidence="2 11"/>
<dbReference type="Proteomes" id="UP000265419">
    <property type="component" value="Unassembled WGS sequence"/>
</dbReference>
<reference evidence="14 15" key="1">
    <citation type="submission" date="2018-07" db="EMBL/GenBank/DDBJ databases">
        <title>Arthrobacter sp. nov., isolated from raw cow's milk with high bacterial count.</title>
        <authorList>
            <person name="Hahne J."/>
            <person name="Isele D."/>
            <person name="Lipski A."/>
        </authorList>
    </citation>
    <scope>NUCLEOTIDE SEQUENCE [LARGE SCALE GENOMIC DNA]</scope>
    <source>
        <strain evidence="14 15">JZ R-35</strain>
    </source>
</reference>
<dbReference type="InterPro" id="IPR018094">
    <property type="entry name" value="Thymidylate_kinase"/>
</dbReference>
<dbReference type="InterPro" id="IPR027417">
    <property type="entry name" value="P-loop_NTPase"/>
</dbReference>
<comment type="similarity">
    <text evidence="1 11">Belongs to the thymidylate kinase family.</text>
</comment>
<protein>
    <recommendedName>
        <fullName evidence="3 11">Thymidylate kinase</fullName>
        <ecNumber evidence="2 11">2.7.4.9</ecNumber>
    </recommendedName>
    <alternativeName>
        <fullName evidence="11">dTMP kinase</fullName>
    </alternativeName>
</protein>
<dbReference type="SUPFAM" id="SSF52540">
    <property type="entry name" value="P-loop containing nucleoside triphosphate hydrolases"/>
    <property type="match status" value="1"/>
</dbReference>
<name>A0A399JHA8_9MICC</name>
<comment type="function">
    <text evidence="10 11">Phosphorylation of dTMP to form dTDP in both de novo and salvage pathways of dTTP synthesis.</text>
</comment>
<keyword evidence="5 11" id="KW-0545">Nucleotide biosynthesis</keyword>
<evidence type="ECO:0000256" key="6">
    <source>
        <dbReference type="ARBA" id="ARBA00022741"/>
    </source>
</evidence>
<accession>A0A399JHA8</accession>
<dbReference type="EMBL" id="QQXK01000020">
    <property type="protein sequence ID" value="RII41846.1"/>
    <property type="molecule type" value="Genomic_DNA"/>
</dbReference>
<dbReference type="InterPro" id="IPR039430">
    <property type="entry name" value="Thymidylate_kin-like_dom"/>
</dbReference>
<evidence type="ECO:0000256" key="11">
    <source>
        <dbReference type="HAMAP-Rule" id="MF_00165"/>
    </source>
</evidence>
<dbReference type="GO" id="GO:0006227">
    <property type="term" value="P:dUDP biosynthetic process"/>
    <property type="evidence" value="ECO:0007669"/>
    <property type="project" value="TreeGrafter"/>
</dbReference>
<dbReference type="GO" id="GO:0005524">
    <property type="term" value="F:ATP binding"/>
    <property type="evidence" value="ECO:0007669"/>
    <property type="project" value="UniProtKB-UniRule"/>
</dbReference>
<dbReference type="FunFam" id="3.40.50.300:FF:000225">
    <property type="entry name" value="Thymidylate kinase"/>
    <property type="match status" value="1"/>
</dbReference>
<evidence type="ECO:0000256" key="10">
    <source>
        <dbReference type="ARBA" id="ARBA00057735"/>
    </source>
</evidence>
<gene>
    <name evidence="11" type="primary">tmk</name>
    <name evidence="14" type="ORF">DWB68_10605</name>
</gene>
<dbReference type="RefSeq" id="WP_119425122.1">
    <property type="nucleotide sequence ID" value="NZ_QQXK01000020.1"/>
</dbReference>
<dbReference type="PROSITE" id="PS01331">
    <property type="entry name" value="THYMIDYLATE_KINASE"/>
    <property type="match status" value="1"/>
</dbReference>
<evidence type="ECO:0000256" key="12">
    <source>
        <dbReference type="SAM" id="MobiDB-lite"/>
    </source>
</evidence>
<dbReference type="InterPro" id="IPR018095">
    <property type="entry name" value="Thymidylate_kin_CS"/>
</dbReference>
<evidence type="ECO:0000256" key="7">
    <source>
        <dbReference type="ARBA" id="ARBA00022777"/>
    </source>
</evidence>
<dbReference type="AlphaFoldDB" id="A0A399JHA8"/>
<evidence type="ECO:0000256" key="8">
    <source>
        <dbReference type="ARBA" id="ARBA00022840"/>
    </source>
</evidence>
<evidence type="ECO:0000256" key="5">
    <source>
        <dbReference type="ARBA" id="ARBA00022727"/>
    </source>
</evidence>
<sequence>MSSFPPATPTAPESGPGLFVTFEGGDGSGKSTQAARLTTALVSAGERVVRTREPGGTPLAETLRSLVLEHGHGPIDARTEALLYATARASHVDQVIRPALRRGDVVVCDRFVDSSLAYQGFGRDLGLDEVSELNRFATGGLSPDLTFLLDISPEDGRARRTAGRRDEDRLESEPDAWHASIREAFLQLAAAAPERFVVIDATLSQDEITARITDAVTTLRRTRAEAAAGSAR</sequence>
<dbReference type="PANTHER" id="PTHR10344:SF4">
    <property type="entry name" value="UMP-CMP KINASE 2, MITOCHONDRIAL"/>
    <property type="match status" value="1"/>
</dbReference>
<feature type="domain" description="Thymidylate kinase-like" evidence="13">
    <location>
        <begin position="22"/>
        <end position="212"/>
    </location>
</feature>
<evidence type="ECO:0000256" key="2">
    <source>
        <dbReference type="ARBA" id="ARBA00012980"/>
    </source>
</evidence>
<dbReference type="Pfam" id="PF02223">
    <property type="entry name" value="Thymidylate_kin"/>
    <property type="match status" value="1"/>
</dbReference>
<feature type="binding site" evidence="11">
    <location>
        <begin position="24"/>
        <end position="31"/>
    </location>
    <ligand>
        <name>ATP</name>
        <dbReference type="ChEBI" id="CHEBI:30616"/>
    </ligand>
</feature>
<evidence type="ECO:0000256" key="1">
    <source>
        <dbReference type="ARBA" id="ARBA00009776"/>
    </source>
</evidence>
<keyword evidence="8 11" id="KW-0067">ATP-binding</keyword>
<keyword evidence="7 11" id="KW-0418">Kinase</keyword>
<dbReference type="GO" id="GO:0005829">
    <property type="term" value="C:cytosol"/>
    <property type="evidence" value="ECO:0007669"/>
    <property type="project" value="TreeGrafter"/>
</dbReference>
<evidence type="ECO:0000313" key="14">
    <source>
        <dbReference type="EMBL" id="RII41846.1"/>
    </source>
</evidence>
<evidence type="ECO:0000256" key="3">
    <source>
        <dbReference type="ARBA" id="ARBA00017144"/>
    </source>
</evidence>